<dbReference type="EMBL" id="PNBA02000005">
    <property type="protein sequence ID" value="KAG6425068.1"/>
    <property type="molecule type" value="Genomic_DNA"/>
</dbReference>
<evidence type="ECO:0008006" key="4">
    <source>
        <dbReference type="Google" id="ProtNLM"/>
    </source>
</evidence>
<evidence type="ECO:0000256" key="1">
    <source>
        <dbReference type="SAM" id="MobiDB-lite"/>
    </source>
</evidence>
<feature type="region of interest" description="Disordered" evidence="1">
    <location>
        <begin position="418"/>
        <end position="453"/>
    </location>
</feature>
<reference evidence="2" key="1">
    <citation type="submission" date="2018-01" db="EMBL/GenBank/DDBJ databases">
        <authorList>
            <person name="Mao J.F."/>
        </authorList>
    </citation>
    <scope>NUCLEOTIDE SEQUENCE</scope>
    <source>
        <strain evidence="2">Huo1</strain>
        <tissue evidence="2">Leaf</tissue>
    </source>
</reference>
<proteinExistence type="predicted"/>
<organism evidence="2">
    <name type="scientific">Salvia splendens</name>
    <name type="common">Scarlet sage</name>
    <dbReference type="NCBI Taxonomy" id="180675"/>
    <lineage>
        <taxon>Eukaryota</taxon>
        <taxon>Viridiplantae</taxon>
        <taxon>Streptophyta</taxon>
        <taxon>Embryophyta</taxon>
        <taxon>Tracheophyta</taxon>
        <taxon>Spermatophyta</taxon>
        <taxon>Magnoliopsida</taxon>
        <taxon>eudicotyledons</taxon>
        <taxon>Gunneridae</taxon>
        <taxon>Pentapetalae</taxon>
        <taxon>asterids</taxon>
        <taxon>lamiids</taxon>
        <taxon>Lamiales</taxon>
        <taxon>Lamiaceae</taxon>
        <taxon>Nepetoideae</taxon>
        <taxon>Mentheae</taxon>
        <taxon>Salviinae</taxon>
        <taxon>Salvia</taxon>
        <taxon>Salvia subgen. Calosphace</taxon>
        <taxon>core Calosphace</taxon>
    </lineage>
</organism>
<name>A0A8X9A1N6_SALSN</name>
<evidence type="ECO:0000313" key="2">
    <source>
        <dbReference type="EMBL" id="KAG6425068.1"/>
    </source>
</evidence>
<dbReference type="PANTHER" id="PTHR33334:SF8">
    <property type="entry name" value="PROTEIN LNK1"/>
    <property type="match status" value="1"/>
</dbReference>
<dbReference type="AlphaFoldDB" id="A0A8X9A1N6"/>
<dbReference type="Proteomes" id="UP000298416">
    <property type="component" value="Unassembled WGS sequence"/>
</dbReference>
<protein>
    <recommendedName>
        <fullName evidence="4">Protein LNK1</fullName>
    </recommendedName>
</protein>
<feature type="compositionally biased region" description="Polar residues" evidence="1">
    <location>
        <begin position="95"/>
        <end position="132"/>
    </location>
</feature>
<feature type="region of interest" description="Disordered" evidence="1">
    <location>
        <begin position="79"/>
        <end position="132"/>
    </location>
</feature>
<keyword evidence="3" id="KW-1185">Reference proteome</keyword>
<dbReference type="OrthoDB" id="618331at2759"/>
<dbReference type="PANTHER" id="PTHR33334">
    <property type="entry name" value="PROTEIN LNK1"/>
    <property type="match status" value="1"/>
</dbReference>
<dbReference type="GO" id="GO:0007623">
    <property type="term" value="P:circadian rhythm"/>
    <property type="evidence" value="ECO:0007669"/>
    <property type="project" value="InterPro"/>
</dbReference>
<dbReference type="GO" id="GO:0006355">
    <property type="term" value="P:regulation of DNA-templated transcription"/>
    <property type="evidence" value="ECO:0007669"/>
    <property type="project" value="InterPro"/>
</dbReference>
<reference evidence="2" key="2">
    <citation type="submission" date="2020-08" db="EMBL/GenBank/DDBJ databases">
        <title>Plant Genome Project.</title>
        <authorList>
            <person name="Zhang R.-G."/>
        </authorList>
    </citation>
    <scope>NUCLEOTIDE SEQUENCE</scope>
    <source>
        <strain evidence="2">Huo1</strain>
        <tissue evidence="2">Leaf</tissue>
    </source>
</reference>
<gene>
    <name evidence="2" type="ORF">SASPL_115492</name>
</gene>
<accession>A0A8X9A1N6</accession>
<dbReference type="InterPro" id="IPR039928">
    <property type="entry name" value="LNK"/>
</dbReference>
<evidence type="ECO:0000313" key="3">
    <source>
        <dbReference type="Proteomes" id="UP000298416"/>
    </source>
</evidence>
<comment type="caution">
    <text evidence="2">The sequence shown here is derived from an EMBL/GenBank/DDBJ whole genome shotgun (WGS) entry which is preliminary data.</text>
</comment>
<sequence length="655" mass="71774">MTDSRMYEFEDIGWDDLCQSDDHIVPRPLEDNSLLRDSSKKPHFEEINIAFNTEDRQYAGHVDQGSEEGKFSLLSKRKYRMSERDSTPGAPGGVFSSSTDPESTKEASSLGSEKATSSTNVHESSNTDTHGNQFCVAGTTGFKTNSSTDALGDITHAGNNLNFFENDEVKDSSDFFNFGWPEIENFEDVDRIFRSCDSTFGLGASREDEFRWFSAPDNIGSTGELVNSDFKFTSPESNSAENLSSNHTFLKGHSSNDGAMVGAPIRLRDGSWISENPESHVSFVYGPAIANGEQGCNPKAHLNRHQSQVKLQNQFKGKIKEHDFGNGASKLPDDAVHPPSRAKCYQDFSFQQQPMHVLVPDPCNYLQNHLPYVHPDNSPSSDLTSVNPTSSAIKTETNELTSPPTRDSSHTPNLFQSINGSHDLPLPETVPTGTGKGGVKLNRRHGSQSQVKSNIKPANIVVQATSSNPGSMTEEAHYTQDKSENHSELAEVRHFIPAELGSSNVQESSTSSGKDDASLGAASFRQLKLVMEQLDLRTKICIRDSLYRLARSAAKRHNHANSNSSFDVVRDASGTLVAEGTKSFVDFETDTNPIDRSVAHLLFHRPSESSPASAQDSLPFKLPSMVRGSDTSTPVMKNLIDSEEAGDCKQLLLKS</sequence>